<evidence type="ECO:0000259" key="15">
    <source>
        <dbReference type="Pfam" id="PF25140"/>
    </source>
</evidence>
<keyword evidence="5 12" id="KW-0813">Transport</keyword>
<evidence type="ECO:0000256" key="11">
    <source>
        <dbReference type="ARBA" id="ARBA00023136"/>
    </source>
</evidence>
<proteinExistence type="inferred from homology"/>
<feature type="transmembrane region" description="Helical" evidence="12">
    <location>
        <begin position="782"/>
        <end position="802"/>
    </location>
</feature>
<feature type="domain" description="GPI inositol-deacylase transmembrane" evidence="15">
    <location>
        <begin position="789"/>
        <end position="1108"/>
    </location>
</feature>
<evidence type="ECO:0000259" key="14">
    <source>
        <dbReference type="Pfam" id="PF07819"/>
    </source>
</evidence>
<evidence type="ECO:0000256" key="6">
    <source>
        <dbReference type="ARBA" id="ARBA00022692"/>
    </source>
</evidence>
<feature type="transmembrane region" description="Helical" evidence="12">
    <location>
        <begin position="885"/>
        <end position="918"/>
    </location>
</feature>
<dbReference type="InterPro" id="IPR012908">
    <property type="entry name" value="PGAP1-ab_dom-like"/>
</dbReference>
<feature type="transmembrane region" description="Helical" evidence="12">
    <location>
        <begin position="1072"/>
        <end position="1092"/>
    </location>
</feature>
<evidence type="ECO:0000256" key="7">
    <source>
        <dbReference type="ARBA" id="ARBA00022801"/>
    </source>
</evidence>
<dbReference type="AlphaFoldDB" id="A0A9P4VR69"/>
<evidence type="ECO:0000256" key="13">
    <source>
        <dbReference type="SAM" id="MobiDB-lite"/>
    </source>
</evidence>
<evidence type="ECO:0000313" key="17">
    <source>
        <dbReference type="Proteomes" id="UP000799429"/>
    </source>
</evidence>
<feature type="transmembrane region" description="Helical" evidence="12">
    <location>
        <begin position="1098"/>
        <end position="1115"/>
    </location>
</feature>
<feature type="region of interest" description="Disordered" evidence="13">
    <location>
        <begin position="1"/>
        <end position="80"/>
    </location>
</feature>
<evidence type="ECO:0000256" key="4">
    <source>
        <dbReference type="ARBA" id="ARBA00015856"/>
    </source>
</evidence>
<feature type="compositionally biased region" description="Polar residues" evidence="13">
    <location>
        <begin position="62"/>
        <end position="80"/>
    </location>
</feature>
<dbReference type="Gene3D" id="3.40.50.1820">
    <property type="entry name" value="alpha/beta hydrolase"/>
    <property type="match status" value="1"/>
</dbReference>
<dbReference type="InterPro" id="IPR029058">
    <property type="entry name" value="AB_hydrolase_fold"/>
</dbReference>
<protein>
    <recommendedName>
        <fullName evidence="4 12">GPI inositol-deacylase</fullName>
        <ecNumber evidence="12">3.1.-.-</ecNumber>
    </recommendedName>
</protein>
<organism evidence="16 17">
    <name type="scientific">Patellaria atrata CBS 101060</name>
    <dbReference type="NCBI Taxonomy" id="1346257"/>
    <lineage>
        <taxon>Eukaryota</taxon>
        <taxon>Fungi</taxon>
        <taxon>Dikarya</taxon>
        <taxon>Ascomycota</taxon>
        <taxon>Pezizomycotina</taxon>
        <taxon>Dothideomycetes</taxon>
        <taxon>Dothideomycetes incertae sedis</taxon>
        <taxon>Patellariales</taxon>
        <taxon>Patellariaceae</taxon>
        <taxon>Patellaria</taxon>
    </lineage>
</organism>
<evidence type="ECO:0000256" key="9">
    <source>
        <dbReference type="ARBA" id="ARBA00022927"/>
    </source>
</evidence>
<evidence type="ECO:0000313" key="16">
    <source>
        <dbReference type="EMBL" id="KAF2837239.1"/>
    </source>
</evidence>
<dbReference type="Proteomes" id="UP000799429">
    <property type="component" value="Unassembled WGS sequence"/>
</dbReference>
<dbReference type="PANTHER" id="PTHR15495:SF7">
    <property type="entry name" value="GPI INOSITOL-DEACYLASE"/>
    <property type="match status" value="1"/>
</dbReference>
<dbReference type="EC" id="3.1.-.-" evidence="12"/>
<name>A0A9P4VR69_9PEZI</name>
<evidence type="ECO:0000256" key="3">
    <source>
        <dbReference type="ARBA" id="ARBA00006931"/>
    </source>
</evidence>
<evidence type="ECO:0000256" key="1">
    <source>
        <dbReference type="ARBA" id="ARBA00003496"/>
    </source>
</evidence>
<keyword evidence="11 12" id="KW-0472">Membrane</keyword>
<dbReference type="GO" id="GO:0006888">
    <property type="term" value="P:endoplasmic reticulum to Golgi vesicle-mediated transport"/>
    <property type="evidence" value="ECO:0007669"/>
    <property type="project" value="TreeGrafter"/>
</dbReference>
<feature type="transmembrane region" description="Helical" evidence="12">
    <location>
        <begin position="823"/>
        <end position="844"/>
    </location>
</feature>
<comment type="subcellular location">
    <subcellularLocation>
        <location evidence="2">Endoplasmic reticulum membrane</location>
        <topology evidence="2">Multi-pass membrane protein</topology>
    </subcellularLocation>
</comment>
<dbReference type="InterPro" id="IPR056824">
    <property type="entry name" value="PGAP1_TMD"/>
</dbReference>
<evidence type="ECO:0000256" key="10">
    <source>
        <dbReference type="ARBA" id="ARBA00022989"/>
    </source>
</evidence>
<feature type="compositionally biased region" description="Basic and acidic residues" evidence="13">
    <location>
        <begin position="30"/>
        <end position="52"/>
    </location>
</feature>
<evidence type="ECO:0000256" key="8">
    <source>
        <dbReference type="ARBA" id="ARBA00022824"/>
    </source>
</evidence>
<keyword evidence="7 12" id="KW-0378">Hydrolase</keyword>
<accession>A0A9P4VR69</accession>
<dbReference type="EMBL" id="MU006100">
    <property type="protein sequence ID" value="KAF2837239.1"/>
    <property type="molecule type" value="Genomic_DNA"/>
</dbReference>
<evidence type="ECO:0000256" key="5">
    <source>
        <dbReference type="ARBA" id="ARBA00022448"/>
    </source>
</evidence>
<evidence type="ECO:0000256" key="2">
    <source>
        <dbReference type="ARBA" id="ARBA00004477"/>
    </source>
</evidence>
<feature type="transmembrane region" description="Helical" evidence="12">
    <location>
        <begin position="1043"/>
        <end position="1060"/>
    </location>
</feature>
<keyword evidence="9 12" id="KW-0653">Protein transport</keyword>
<dbReference type="Pfam" id="PF25140">
    <property type="entry name" value="PGAP1_TMD"/>
    <property type="match status" value="1"/>
</dbReference>
<feature type="transmembrane region" description="Helical" evidence="12">
    <location>
        <begin position="1004"/>
        <end position="1023"/>
    </location>
</feature>
<evidence type="ECO:0000256" key="12">
    <source>
        <dbReference type="RuleBase" id="RU365011"/>
    </source>
</evidence>
<feature type="domain" description="GPI inositol-deacylase PGAP1-like alpha/beta" evidence="14">
    <location>
        <begin position="193"/>
        <end position="436"/>
    </location>
</feature>
<keyword evidence="17" id="KW-1185">Reference proteome</keyword>
<dbReference type="GO" id="GO:0006505">
    <property type="term" value="P:GPI anchor metabolic process"/>
    <property type="evidence" value="ECO:0007669"/>
    <property type="project" value="TreeGrafter"/>
</dbReference>
<keyword evidence="8 12" id="KW-0256">Endoplasmic reticulum</keyword>
<comment type="similarity">
    <text evidence="3 12">Belongs to the GPI inositol-deacylase family.</text>
</comment>
<dbReference type="FunFam" id="3.40.50.1820:FF:000056">
    <property type="entry name" value="GPI inositol-deacylase"/>
    <property type="match status" value="1"/>
</dbReference>
<keyword evidence="6 12" id="KW-0812">Transmembrane</keyword>
<gene>
    <name evidence="16" type="ORF">M501DRAFT_995794</name>
</gene>
<reference evidence="16" key="1">
    <citation type="journal article" date="2020" name="Stud. Mycol.">
        <title>101 Dothideomycetes genomes: a test case for predicting lifestyles and emergence of pathogens.</title>
        <authorList>
            <person name="Haridas S."/>
            <person name="Albert R."/>
            <person name="Binder M."/>
            <person name="Bloem J."/>
            <person name="Labutti K."/>
            <person name="Salamov A."/>
            <person name="Andreopoulos B."/>
            <person name="Baker S."/>
            <person name="Barry K."/>
            <person name="Bills G."/>
            <person name="Bluhm B."/>
            <person name="Cannon C."/>
            <person name="Castanera R."/>
            <person name="Culley D."/>
            <person name="Daum C."/>
            <person name="Ezra D."/>
            <person name="Gonzalez J."/>
            <person name="Henrissat B."/>
            <person name="Kuo A."/>
            <person name="Liang C."/>
            <person name="Lipzen A."/>
            <person name="Lutzoni F."/>
            <person name="Magnuson J."/>
            <person name="Mondo S."/>
            <person name="Nolan M."/>
            <person name="Ohm R."/>
            <person name="Pangilinan J."/>
            <person name="Park H.-J."/>
            <person name="Ramirez L."/>
            <person name="Alfaro M."/>
            <person name="Sun H."/>
            <person name="Tritt A."/>
            <person name="Yoshinaga Y."/>
            <person name="Zwiers L.-H."/>
            <person name="Turgeon B."/>
            <person name="Goodwin S."/>
            <person name="Spatafora J."/>
            <person name="Crous P."/>
            <person name="Grigoriev I."/>
        </authorList>
    </citation>
    <scope>NUCLEOTIDE SEQUENCE</scope>
    <source>
        <strain evidence="16">CBS 101060</strain>
    </source>
</reference>
<dbReference type="GO" id="GO:0005789">
    <property type="term" value="C:endoplasmic reticulum membrane"/>
    <property type="evidence" value="ECO:0007669"/>
    <property type="project" value="UniProtKB-SubCell"/>
</dbReference>
<dbReference type="OrthoDB" id="348976at2759"/>
<dbReference type="PANTHER" id="PTHR15495">
    <property type="entry name" value="NEGATIVE REGULATOR OF VESICLE FORMATION-RELATED"/>
    <property type="match status" value="1"/>
</dbReference>
<sequence>MRRRPSGSLTDEDDEPSGLEAPVAPGPLEVGDKTNDTLKDPRKLVRKEEKSAKGRRKKNDTSPKPSEAHTTPWKSMTLKTQTPEKELLAMNLLAKDMVPENTIEHQHRKRARWRNPWAISLFTLLTTAVATTILFVIVQSFFYRQLDTKGCEMSWVRPRWVDFPDFDTEHTRFASKYSLHLYREAVVDKDDRVKGVPVLFIPGNAGSYRQVRPFADEASIYFHDVLQHDQNAIKAGKRALDFFAVDFNEDITAFHGQTLLDQAEYLNDAVAYILSLYHDPKRSMRDTTLPDPSSVIIVGHSMGGVVARAMLTMTNYQSNSINTIITLSAPHARAPVSFDADIVNTYRRINDYWRSAYAQKWANDNPLWHVTLISIAGGGLDTIVPSDYSSLASLIPDTHGFTVFTSSIPNVWVGMDHLAIMWCNQFRKSVVRALYDVIDVGRPVQTRPRAERMRIFKRWFLTGLEDVAEKTLPQQEPKTLLTLEDDSNAIISQGERLNLRHLGQSKRPKAYLLPIPPQGSPEGRKFTFLTNHKIDASSENGKVEVLFCSVFPLHAGSSAQLFSMNMDFSGDSTGSTRLACKNSASDTISLPASTRESKYAFETKEPFSYLQYDLEDLAEHQFIAIVDKATVKTPGWVVAEFNAGSESIIRPNFGMRRLLAFGLKVKLPAKRPLLMDIKIPAIHSSLLAYHMNVGKQVCGDEGQLFTPLVRQYISEVYESKFFVNMKSADINLHGVAPYMPPAFKGTKAGDGLALQIWSDPTCESSMTVSVRVDVLGSMGKLWMRYRTIFAAFPLLVVALVLRKQFKVYDDTGIFMSFSEGVNQCLRGSLPLLFLALTILATSLANASQDKAKSTSHWFIGRNSNATESFVDYTKNDLLLGSQDSFFWFLVPLFGLICIGICVILNYVTLGLIHIFALLYGILRPSSLRNDDGRRTPGAFAVTSTRQRLITTSILLLLVSTVIPYQFAYVVLCVVQLATSIRAYRLARESRSETNYNFCNYVHSLLILMLWILPINMPVLVVWIRNLAVHWLTPFSTHHNILSITPFILLVETLSTGIMIPRVTNRLRYCTNILLFGLAIYAAIYGATYAYLLHQLANILYAWLITIHFSTSSFSLHRLTRLLEGTENEGLVKKRP</sequence>
<dbReference type="GO" id="GO:0015031">
    <property type="term" value="P:protein transport"/>
    <property type="evidence" value="ECO:0007669"/>
    <property type="project" value="UniProtKB-KW"/>
</dbReference>
<dbReference type="GO" id="GO:0050185">
    <property type="term" value="F:phosphatidylinositol deacylase activity"/>
    <property type="evidence" value="ECO:0007669"/>
    <property type="project" value="TreeGrafter"/>
</dbReference>
<dbReference type="SUPFAM" id="SSF53474">
    <property type="entry name" value="alpha/beta-Hydrolases"/>
    <property type="match status" value="1"/>
</dbReference>
<feature type="transmembrane region" description="Helical" evidence="12">
    <location>
        <begin position="117"/>
        <end position="143"/>
    </location>
</feature>
<dbReference type="Pfam" id="PF07819">
    <property type="entry name" value="PGAP1"/>
    <property type="match status" value="1"/>
</dbReference>
<keyword evidence="10 12" id="KW-1133">Transmembrane helix</keyword>
<dbReference type="InterPro" id="IPR039529">
    <property type="entry name" value="PGAP1/BST1"/>
</dbReference>
<comment type="function">
    <text evidence="1 12">Involved in inositol deacylation of GPI-anchored proteins which plays important roles in the quality control and ER-associated degradation of GPI-anchored proteins.</text>
</comment>
<dbReference type="Pfam" id="PF25141">
    <property type="entry name" value="PGAP1_2nd"/>
    <property type="match status" value="1"/>
</dbReference>
<comment type="caution">
    <text evidence="16">The sequence shown here is derived from an EMBL/GenBank/DDBJ whole genome shotgun (WGS) entry which is preliminary data.</text>
</comment>